<sequence length="15" mass="1645">MCCDFSRSGNPPPPH</sequence>
<organism evidence="1 2">
    <name type="scientific">Chlamydia psittaci 99DC5</name>
    <dbReference type="NCBI Taxonomy" id="1112251"/>
    <lineage>
        <taxon>Bacteria</taxon>
        <taxon>Pseudomonadati</taxon>
        <taxon>Chlamydiota</taxon>
        <taxon>Chlamydiia</taxon>
        <taxon>Chlamydiales</taxon>
        <taxon>Chlamydiaceae</taxon>
        <taxon>Chlamydia/Chlamydophila group</taxon>
        <taxon>Chlamydia</taxon>
    </lineage>
</organism>
<protein>
    <submittedName>
        <fullName evidence="1">Uncharacterized protein</fullName>
    </submittedName>
</protein>
<comment type="caution">
    <text evidence="1">The sequence shown here is derived from an EMBL/GenBank/DDBJ whole genome shotgun (WGS) entry which is preliminary data.</text>
</comment>
<evidence type="ECO:0000313" key="1">
    <source>
        <dbReference type="EMBL" id="EPJ27764.1"/>
    </source>
</evidence>
<gene>
    <name evidence="1" type="ORF">CP99DC5_0725A</name>
</gene>
<feature type="non-terminal residue" evidence="1">
    <location>
        <position position="15"/>
    </location>
</feature>
<dbReference type="Proteomes" id="UP000014627">
    <property type="component" value="Unassembled WGS sequence"/>
</dbReference>
<keyword evidence="2" id="KW-1185">Reference proteome</keyword>
<evidence type="ECO:0000313" key="2">
    <source>
        <dbReference type="Proteomes" id="UP000014627"/>
    </source>
</evidence>
<reference evidence="1 2" key="1">
    <citation type="submission" date="2013-04" db="EMBL/GenBank/DDBJ databases">
        <title>Genome sequence of Chlamydia psittaci 99DC5.</title>
        <authorList>
            <person name="Huot-Creasy H."/>
            <person name="McCracken C.L."/>
            <person name="Humphries M."/>
            <person name="Sachse K."/>
            <person name="Laroucau K."/>
            <person name="Bavoil P."/>
            <person name="Myers G.S."/>
        </authorList>
    </citation>
    <scope>NUCLEOTIDE SEQUENCE [LARGE SCALE GENOMIC DNA]</scope>
    <source>
        <strain evidence="1 2">99DC5</strain>
    </source>
</reference>
<name>A0ABN0MP97_CHLPS</name>
<accession>A0ABN0MP97</accession>
<proteinExistence type="predicted"/>
<dbReference type="EMBL" id="ATLC01000047">
    <property type="protein sequence ID" value="EPJ27764.1"/>
    <property type="molecule type" value="Genomic_DNA"/>
</dbReference>